<evidence type="ECO:0000313" key="2">
    <source>
        <dbReference type="Proteomes" id="UP000521868"/>
    </source>
</evidence>
<evidence type="ECO:0000313" key="1">
    <source>
        <dbReference type="EMBL" id="NKE65542.1"/>
    </source>
</evidence>
<proteinExistence type="predicted"/>
<protein>
    <submittedName>
        <fullName evidence="1">ATP-binding protein</fullName>
    </submittedName>
</protein>
<dbReference type="SUPFAM" id="SSF52540">
    <property type="entry name" value="P-loop containing nucleoside triphosphate hydrolases"/>
    <property type="match status" value="1"/>
</dbReference>
<reference evidence="1 2" key="1">
    <citation type="journal article" date="2020" name="Nature">
        <title>Bacterial chemolithoautotrophy via manganese oxidation.</title>
        <authorList>
            <person name="Yu H."/>
            <person name="Leadbetter J.R."/>
        </authorList>
    </citation>
    <scope>NUCLEOTIDE SEQUENCE [LARGE SCALE GENOMIC DNA]</scope>
    <source>
        <strain evidence="1 2">RBP-1</strain>
    </source>
</reference>
<dbReference type="Pfam" id="PF13671">
    <property type="entry name" value="AAA_33"/>
    <property type="match status" value="1"/>
</dbReference>
<keyword evidence="1" id="KW-0067">ATP-binding</keyword>
<keyword evidence="2" id="KW-1185">Reference proteome</keyword>
<organism evidence="1 2">
    <name type="scientific">Ramlibacter lithotrophicus</name>
    <dbReference type="NCBI Taxonomy" id="2606681"/>
    <lineage>
        <taxon>Bacteria</taxon>
        <taxon>Pseudomonadati</taxon>
        <taxon>Pseudomonadota</taxon>
        <taxon>Betaproteobacteria</taxon>
        <taxon>Burkholderiales</taxon>
        <taxon>Comamonadaceae</taxon>
        <taxon>Ramlibacter</taxon>
    </lineage>
</organism>
<dbReference type="Proteomes" id="UP000521868">
    <property type="component" value="Unassembled WGS sequence"/>
</dbReference>
<gene>
    <name evidence="1" type="ORF">RAMLITH_06880</name>
</gene>
<dbReference type="Gene3D" id="3.40.50.300">
    <property type="entry name" value="P-loop containing nucleotide triphosphate hydrolases"/>
    <property type="match status" value="1"/>
</dbReference>
<dbReference type="InterPro" id="IPR027417">
    <property type="entry name" value="P-loop_NTPase"/>
</dbReference>
<dbReference type="EMBL" id="VTOX01000002">
    <property type="protein sequence ID" value="NKE65542.1"/>
    <property type="molecule type" value="Genomic_DNA"/>
</dbReference>
<sequence>MTSQASSATSPAAPPPPVVLFITGPAACGKSTLAREWVRHRLQRGDPWTLIDKDLVGGQHGPRILELMGADPNDRDSPLFKQEVRDLDYRATLQLADEQLRLGGSVALPGPWTRELVAGLLEQPEQLGLPAVPSVVVWMSLSDAERRRRVEQRGNPLDRWKLKHWAAYAKGSRDGAPPECKGPAPVVLPAEQPLAEQLATIEALVARKRAG</sequence>
<accession>A0A7X6DEB5</accession>
<comment type="caution">
    <text evidence="1">The sequence shown here is derived from an EMBL/GenBank/DDBJ whole genome shotgun (WGS) entry which is preliminary data.</text>
</comment>
<keyword evidence="1" id="KW-0547">Nucleotide-binding</keyword>
<name>A0A7X6DEB5_9BURK</name>
<dbReference type="AlphaFoldDB" id="A0A7X6DEB5"/>
<dbReference type="RefSeq" id="WP_168106656.1">
    <property type="nucleotide sequence ID" value="NZ_VTOX01000002.1"/>
</dbReference>
<dbReference type="GO" id="GO:0005524">
    <property type="term" value="F:ATP binding"/>
    <property type="evidence" value="ECO:0007669"/>
    <property type="project" value="UniProtKB-KW"/>
</dbReference>